<dbReference type="KEGG" id="cput:CONPUDRAFT_155525"/>
<keyword evidence="3" id="KW-1185">Reference proteome</keyword>
<gene>
    <name evidence="2" type="ORF">CONPUDRAFT_155525</name>
</gene>
<proteinExistence type="predicted"/>
<dbReference type="GeneID" id="19203462"/>
<dbReference type="Pfam" id="PF08618">
    <property type="entry name" value="Opi1"/>
    <property type="match status" value="1"/>
</dbReference>
<dbReference type="InterPro" id="IPR013927">
    <property type="entry name" value="TF_Opi1_Ccg-8"/>
</dbReference>
<dbReference type="EMBL" id="JH711581">
    <property type="protein sequence ID" value="EIW78798.1"/>
    <property type="molecule type" value="Genomic_DNA"/>
</dbReference>
<evidence type="ECO:0000256" key="1">
    <source>
        <dbReference type="SAM" id="MobiDB-lite"/>
    </source>
</evidence>
<accession>A0A5M3MHU2</accession>
<comment type="caution">
    <text evidence="2">The sequence shown here is derived from an EMBL/GenBank/DDBJ whole genome shotgun (WGS) entry which is preliminary data.</text>
</comment>
<sequence>MGDSHQHPNAHPPDFVHASCTSPLWRPHESAKVRSRMVKYGVEKTGSLEQIFYCPVHTKLPVGQLHKFACGQLDHLDKCHPPSSKTVHDDSTSNHQMPAQVRIGMAL</sequence>
<protein>
    <submittedName>
        <fullName evidence="2">Uncharacterized protein</fullName>
    </submittedName>
</protein>
<dbReference type="AlphaFoldDB" id="A0A5M3MHU2"/>
<feature type="region of interest" description="Disordered" evidence="1">
    <location>
        <begin position="1"/>
        <end position="21"/>
    </location>
</feature>
<organism evidence="2 3">
    <name type="scientific">Coniophora puteana (strain RWD-64-598)</name>
    <name type="common">Brown rot fungus</name>
    <dbReference type="NCBI Taxonomy" id="741705"/>
    <lineage>
        <taxon>Eukaryota</taxon>
        <taxon>Fungi</taxon>
        <taxon>Dikarya</taxon>
        <taxon>Basidiomycota</taxon>
        <taxon>Agaricomycotina</taxon>
        <taxon>Agaricomycetes</taxon>
        <taxon>Agaricomycetidae</taxon>
        <taxon>Boletales</taxon>
        <taxon>Coniophorineae</taxon>
        <taxon>Coniophoraceae</taxon>
        <taxon>Coniophora</taxon>
    </lineage>
</organism>
<dbReference type="Proteomes" id="UP000053558">
    <property type="component" value="Unassembled WGS sequence"/>
</dbReference>
<evidence type="ECO:0000313" key="2">
    <source>
        <dbReference type="EMBL" id="EIW78798.1"/>
    </source>
</evidence>
<dbReference type="GO" id="GO:0003714">
    <property type="term" value="F:transcription corepressor activity"/>
    <property type="evidence" value="ECO:0007669"/>
    <property type="project" value="InterPro"/>
</dbReference>
<dbReference type="RefSeq" id="XP_007770586.1">
    <property type="nucleotide sequence ID" value="XM_007772396.1"/>
</dbReference>
<name>A0A5M3MHU2_CONPW</name>
<evidence type="ECO:0000313" key="3">
    <source>
        <dbReference type="Proteomes" id="UP000053558"/>
    </source>
</evidence>
<reference evidence="3" key="1">
    <citation type="journal article" date="2012" name="Science">
        <title>The Paleozoic origin of enzymatic lignin decomposition reconstructed from 31 fungal genomes.</title>
        <authorList>
            <person name="Floudas D."/>
            <person name="Binder M."/>
            <person name="Riley R."/>
            <person name="Barry K."/>
            <person name="Blanchette R.A."/>
            <person name="Henrissat B."/>
            <person name="Martinez A.T."/>
            <person name="Otillar R."/>
            <person name="Spatafora J.W."/>
            <person name="Yadav J.S."/>
            <person name="Aerts A."/>
            <person name="Benoit I."/>
            <person name="Boyd A."/>
            <person name="Carlson A."/>
            <person name="Copeland A."/>
            <person name="Coutinho P.M."/>
            <person name="de Vries R.P."/>
            <person name="Ferreira P."/>
            <person name="Findley K."/>
            <person name="Foster B."/>
            <person name="Gaskell J."/>
            <person name="Glotzer D."/>
            <person name="Gorecki P."/>
            <person name="Heitman J."/>
            <person name="Hesse C."/>
            <person name="Hori C."/>
            <person name="Igarashi K."/>
            <person name="Jurgens J.A."/>
            <person name="Kallen N."/>
            <person name="Kersten P."/>
            <person name="Kohler A."/>
            <person name="Kuees U."/>
            <person name="Kumar T.K.A."/>
            <person name="Kuo A."/>
            <person name="LaButti K."/>
            <person name="Larrondo L.F."/>
            <person name="Lindquist E."/>
            <person name="Ling A."/>
            <person name="Lombard V."/>
            <person name="Lucas S."/>
            <person name="Lundell T."/>
            <person name="Martin R."/>
            <person name="McLaughlin D.J."/>
            <person name="Morgenstern I."/>
            <person name="Morin E."/>
            <person name="Murat C."/>
            <person name="Nagy L.G."/>
            <person name="Nolan M."/>
            <person name="Ohm R.A."/>
            <person name="Patyshakuliyeva A."/>
            <person name="Rokas A."/>
            <person name="Ruiz-Duenas F.J."/>
            <person name="Sabat G."/>
            <person name="Salamov A."/>
            <person name="Samejima M."/>
            <person name="Schmutz J."/>
            <person name="Slot J.C."/>
            <person name="St John F."/>
            <person name="Stenlid J."/>
            <person name="Sun H."/>
            <person name="Sun S."/>
            <person name="Syed K."/>
            <person name="Tsang A."/>
            <person name="Wiebenga A."/>
            <person name="Young D."/>
            <person name="Pisabarro A."/>
            <person name="Eastwood D.C."/>
            <person name="Martin F."/>
            <person name="Cullen D."/>
            <person name="Grigoriev I.V."/>
            <person name="Hibbett D.S."/>
        </authorList>
    </citation>
    <scope>NUCLEOTIDE SEQUENCE [LARGE SCALE GENOMIC DNA]</scope>
    <source>
        <strain evidence="3">RWD-64-598 SS2</strain>
    </source>
</reference>